<keyword evidence="3" id="KW-1185">Reference proteome</keyword>
<accession>A0AAJ0GM06</accession>
<feature type="region of interest" description="Disordered" evidence="1">
    <location>
        <begin position="1"/>
        <end position="55"/>
    </location>
</feature>
<dbReference type="GeneID" id="87886045"/>
<feature type="compositionally biased region" description="Low complexity" evidence="1">
    <location>
        <begin position="189"/>
        <end position="223"/>
    </location>
</feature>
<organism evidence="2 3">
    <name type="scientific">Chaetomium strumarium</name>
    <dbReference type="NCBI Taxonomy" id="1170767"/>
    <lineage>
        <taxon>Eukaryota</taxon>
        <taxon>Fungi</taxon>
        <taxon>Dikarya</taxon>
        <taxon>Ascomycota</taxon>
        <taxon>Pezizomycotina</taxon>
        <taxon>Sordariomycetes</taxon>
        <taxon>Sordariomycetidae</taxon>
        <taxon>Sordariales</taxon>
        <taxon>Chaetomiaceae</taxon>
        <taxon>Chaetomium</taxon>
    </lineage>
</organism>
<evidence type="ECO:0000313" key="3">
    <source>
        <dbReference type="Proteomes" id="UP001273166"/>
    </source>
</evidence>
<dbReference type="EMBL" id="JAUDZG010000007">
    <property type="protein sequence ID" value="KAK3302385.1"/>
    <property type="molecule type" value="Genomic_DNA"/>
</dbReference>
<dbReference type="Proteomes" id="UP001273166">
    <property type="component" value="Unassembled WGS sequence"/>
</dbReference>
<evidence type="ECO:0000256" key="1">
    <source>
        <dbReference type="SAM" id="MobiDB-lite"/>
    </source>
</evidence>
<reference evidence="2" key="1">
    <citation type="journal article" date="2023" name="Mol. Phylogenet. Evol.">
        <title>Genome-scale phylogeny and comparative genomics of the fungal order Sordariales.</title>
        <authorList>
            <person name="Hensen N."/>
            <person name="Bonometti L."/>
            <person name="Westerberg I."/>
            <person name="Brannstrom I.O."/>
            <person name="Guillou S."/>
            <person name="Cros-Aarteil S."/>
            <person name="Calhoun S."/>
            <person name="Haridas S."/>
            <person name="Kuo A."/>
            <person name="Mondo S."/>
            <person name="Pangilinan J."/>
            <person name="Riley R."/>
            <person name="LaButti K."/>
            <person name="Andreopoulos B."/>
            <person name="Lipzen A."/>
            <person name="Chen C."/>
            <person name="Yan M."/>
            <person name="Daum C."/>
            <person name="Ng V."/>
            <person name="Clum A."/>
            <person name="Steindorff A."/>
            <person name="Ohm R.A."/>
            <person name="Martin F."/>
            <person name="Silar P."/>
            <person name="Natvig D.O."/>
            <person name="Lalanne C."/>
            <person name="Gautier V."/>
            <person name="Ament-Velasquez S.L."/>
            <person name="Kruys A."/>
            <person name="Hutchinson M.I."/>
            <person name="Powell A.J."/>
            <person name="Barry K."/>
            <person name="Miller A.N."/>
            <person name="Grigoriev I.V."/>
            <person name="Debuchy R."/>
            <person name="Gladieux P."/>
            <person name="Hiltunen Thoren M."/>
            <person name="Johannesson H."/>
        </authorList>
    </citation>
    <scope>NUCLEOTIDE SEQUENCE</scope>
    <source>
        <strain evidence="2">CBS 333.67</strain>
    </source>
</reference>
<dbReference type="RefSeq" id="XP_062718165.1">
    <property type="nucleotide sequence ID" value="XM_062867216.1"/>
</dbReference>
<protein>
    <submittedName>
        <fullName evidence="2">Uncharacterized protein</fullName>
    </submittedName>
</protein>
<feature type="compositionally biased region" description="Low complexity" evidence="1">
    <location>
        <begin position="82"/>
        <end position="95"/>
    </location>
</feature>
<feature type="region of interest" description="Disordered" evidence="1">
    <location>
        <begin position="73"/>
        <end position="254"/>
    </location>
</feature>
<proteinExistence type="predicted"/>
<gene>
    <name evidence="2" type="ORF">B0T15DRAFT_496855</name>
</gene>
<name>A0AAJ0GM06_9PEZI</name>
<sequence>MGSTSRPSMTPPTPLQLPMQAQATDVTALGLGQLRQTGQVQTPQRLDQPTEPLFTQPAEEAIALARAITGMRASTSSPVLNTSPAAASSSVTAPSRMRGGAGEGPGASQVHTKRKRANGKLKTASSKEPGQEHNPPSAAVSSFVAVPPEPEPGQAEGLGASQGPAKKKRASGKRKTTSSKQQSLEQNISAAAASSSMPAPSSVPPASAGEAGEGEGLAAAQGQTKKKKAGGRRKAPAPKKQGGQEQQGGRGAAG</sequence>
<feature type="compositionally biased region" description="Polar residues" evidence="1">
    <location>
        <begin position="178"/>
        <end position="188"/>
    </location>
</feature>
<feature type="compositionally biased region" description="Polar residues" evidence="1">
    <location>
        <begin position="34"/>
        <end position="47"/>
    </location>
</feature>
<dbReference type="AlphaFoldDB" id="A0AAJ0GM06"/>
<feature type="compositionally biased region" description="Gly residues" evidence="1">
    <location>
        <begin position="245"/>
        <end position="254"/>
    </location>
</feature>
<comment type="caution">
    <text evidence="2">The sequence shown here is derived from an EMBL/GenBank/DDBJ whole genome shotgun (WGS) entry which is preliminary data.</text>
</comment>
<reference evidence="2" key="2">
    <citation type="submission" date="2023-06" db="EMBL/GenBank/DDBJ databases">
        <authorList>
            <consortium name="Lawrence Berkeley National Laboratory"/>
            <person name="Mondo S.J."/>
            <person name="Hensen N."/>
            <person name="Bonometti L."/>
            <person name="Westerberg I."/>
            <person name="Brannstrom I.O."/>
            <person name="Guillou S."/>
            <person name="Cros-Aarteil S."/>
            <person name="Calhoun S."/>
            <person name="Haridas S."/>
            <person name="Kuo A."/>
            <person name="Pangilinan J."/>
            <person name="Riley R."/>
            <person name="Labutti K."/>
            <person name="Andreopoulos B."/>
            <person name="Lipzen A."/>
            <person name="Chen C."/>
            <person name="Yanf M."/>
            <person name="Daum C."/>
            <person name="Ng V."/>
            <person name="Clum A."/>
            <person name="Steindorff A."/>
            <person name="Ohm R."/>
            <person name="Martin F."/>
            <person name="Silar P."/>
            <person name="Natvig D."/>
            <person name="Lalanne C."/>
            <person name="Gautier V."/>
            <person name="Ament-Velasquez S.L."/>
            <person name="Kruys A."/>
            <person name="Hutchinson M.I."/>
            <person name="Powell A.J."/>
            <person name="Barry K."/>
            <person name="Miller A.N."/>
            <person name="Grigoriev I.V."/>
            <person name="Debuchy R."/>
            <person name="Gladieux P."/>
            <person name="Thoren M.H."/>
            <person name="Johannesson H."/>
        </authorList>
    </citation>
    <scope>NUCLEOTIDE SEQUENCE</scope>
    <source>
        <strain evidence="2">CBS 333.67</strain>
    </source>
</reference>
<evidence type="ECO:0000313" key="2">
    <source>
        <dbReference type="EMBL" id="KAK3302385.1"/>
    </source>
</evidence>
<feature type="compositionally biased region" description="Basic residues" evidence="1">
    <location>
        <begin position="165"/>
        <end position="177"/>
    </location>
</feature>
<feature type="compositionally biased region" description="Basic residues" evidence="1">
    <location>
        <begin position="224"/>
        <end position="237"/>
    </location>
</feature>